<organism evidence="2 3">
    <name type="scientific">Aphanomyces stellatus</name>
    <dbReference type="NCBI Taxonomy" id="120398"/>
    <lineage>
        <taxon>Eukaryota</taxon>
        <taxon>Sar</taxon>
        <taxon>Stramenopiles</taxon>
        <taxon>Oomycota</taxon>
        <taxon>Saprolegniomycetes</taxon>
        <taxon>Saprolegniales</taxon>
        <taxon>Verrucalvaceae</taxon>
        <taxon>Aphanomyces</taxon>
    </lineage>
</organism>
<evidence type="ECO:0000313" key="1">
    <source>
        <dbReference type="EMBL" id="KAF0697395.1"/>
    </source>
</evidence>
<keyword evidence="3" id="KW-1185">Reference proteome</keyword>
<dbReference type="EMBL" id="VJMH01005321">
    <property type="protein sequence ID" value="KAF0697395.1"/>
    <property type="molecule type" value="Genomic_DNA"/>
</dbReference>
<dbReference type="EMBL" id="CAADRA010005342">
    <property type="protein sequence ID" value="VFT88768.1"/>
    <property type="molecule type" value="Genomic_DNA"/>
</dbReference>
<evidence type="ECO:0000313" key="3">
    <source>
        <dbReference type="Proteomes" id="UP000332933"/>
    </source>
</evidence>
<protein>
    <submittedName>
        <fullName evidence="2">Aste57867_11913 protein</fullName>
    </submittedName>
</protein>
<proteinExistence type="predicted"/>
<reference evidence="2 3" key="1">
    <citation type="submission" date="2019-03" db="EMBL/GenBank/DDBJ databases">
        <authorList>
            <person name="Gaulin E."/>
            <person name="Dumas B."/>
        </authorList>
    </citation>
    <scope>NUCLEOTIDE SEQUENCE [LARGE SCALE GENOMIC DNA]</scope>
    <source>
        <strain evidence="2">CBS 568.67</strain>
    </source>
</reference>
<dbReference type="AlphaFoldDB" id="A0A485KVF0"/>
<accession>A0A485KVF0</accession>
<sequence length="309" mass="34722">MFTAVLHREPDGGISLDLAVLYCEIVASNSNKQVLLGTASHTVTGSNYASTVVPSFLASLVTEPNPMLFNSMHTTHQCIYCDSPTVQAGFDYYYWASPPDPITFISTIDYTNVSVRKDVWGWVRCSLGLGIGFNIAINTLHVLWTPDVYPSIQRRALFRALLLVLECAWNDWWYLYVYALGQGAYRIQYADTLVLAELPRANGIMLYLAVSYAAARLFQLRVKLFLVVAMYFLCFSFREWIVTEYGVCTARAELGVSVGTVGRHETETPVMLRTKAPDIDLGRGMGFIRRRKKEGLVDPGVERQSDRGR</sequence>
<evidence type="ECO:0000313" key="2">
    <source>
        <dbReference type="EMBL" id="VFT88768.1"/>
    </source>
</evidence>
<reference evidence="1" key="2">
    <citation type="submission" date="2019-06" db="EMBL/GenBank/DDBJ databases">
        <title>Genomics analysis of Aphanomyces spp. identifies a new class of oomycete effector associated with host adaptation.</title>
        <authorList>
            <person name="Gaulin E."/>
        </authorList>
    </citation>
    <scope>NUCLEOTIDE SEQUENCE</scope>
    <source>
        <strain evidence="1">CBS 578.67</strain>
    </source>
</reference>
<name>A0A485KVF0_9STRA</name>
<dbReference type="Proteomes" id="UP000332933">
    <property type="component" value="Unassembled WGS sequence"/>
</dbReference>
<gene>
    <name evidence="2" type="primary">Aste57867_11913</name>
    <name evidence="1" type="ORF">As57867_011868</name>
    <name evidence="2" type="ORF">ASTE57867_11913</name>
</gene>